<dbReference type="Proteomes" id="UP000887561">
    <property type="component" value="Unplaced"/>
</dbReference>
<organism evidence="2 3">
    <name type="scientific">Meloidogyne javanica</name>
    <name type="common">Root-knot nematode worm</name>
    <dbReference type="NCBI Taxonomy" id="6303"/>
    <lineage>
        <taxon>Eukaryota</taxon>
        <taxon>Metazoa</taxon>
        <taxon>Ecdysozoa</taxon>
        <taxon>Nematoda</taxon>
        <taxon>Chromadorea</taxon>
        <taxon>Rhabditida</taxon>
        <taxon>Tylenchina</taxon>
        <taxon>Tylenchomorpha</taxon>
        <taxon>Tylenchoidea</taxon>
        <taxon>Meloidogynidae</taxon>
        <taxon>Meloidogyninae</taxon>
        <taxon>Meloidogyne</taxon>
        <taxon>Meloidogyne incognita group</taxon>
    </lineage>
</organism>
<keyword evidence="2" id="KW-1185">Reference proteome</keyword>
<evidence type="ECO:0000313" key="2">
    <source>
        <dbReference type="Proteomes" id="UP000887561"/>
    </source>
</evidence>
<feature type="compositionally biased region" description="Acidic residues" evidence="1">
    <location>
        <begin position="18"/>
        <end position="27"/>
    </location>
</feature>
<evidence type="ECO:0000256" key="1">
    <source>
        <dbReference type="SAM" id="MobiDB-lite"/>
    </source>
</evidence>
<evidence type="ECO:0000313" key="3">
    <source>
        <dbReference type="WBParaSite" id="scaffold50524_cov305.g25105"/>
    </source>
</evidence>
<accession>A0A915MUJ1</accession>
<feature type="region of interest" description="Disordered" evidence="1">
    <location>
        <begin position="1"/>
        <end position="27"/>
    </location>
</feature>
<name>A0A915MUJ1_MELJA</name>
<reference evidence="3" key="1">
    <citation type="submission" date="2022-11" db="UniProtKB">
        <authorList>
            <consortium name="WormBaseParasite"/>
        </authorList>
    </citation>
    <scope>IDENTIFICATION</scope>
</reference>
<feature type="compositionally biased region" description="Polar residues" evidence="1">
    <location>
        <begin position="1"/>
        <end position="15"/>
    </location>
</feature>
<sequence>MDGSSVKTPPCNNNELFECGEEGEDVL</sequence>
<protein>
    <submittedName>
        <fullName evidence="3">Uncharacterized protein</fullName>
    </submittedName>
</protein>
<dbReference type="WBParaSite" id="scaffold50524_cov305.g25105">
    <property type="protein sequence ID" value="scaffold50524_cov305.g25105"/>
    <property type="gene ID" value="scaffold50524_cov305.g25105"/>
</dbReference>
<dbReference type="AlphaFoldDB" id="A0A915MUJ1"/>
<proteinExistence type="predicted"/>